<evidence type="ECO:0000313" key="4">
    <source>
        <dbReference type="Proteomes" id="UP000003922"/>
    </source>
</evidence>
<feature type="compositionally biased region" description="Polar residues" evidence="1">
    <location>
        <begin position="283"/>
        <end position="293"/>
    </location>
</feature>
<sequence length="359" mass="39523">MVETMKLTLIRKLVVVSTFALTSIIPWLAADASPFYEQEVNQEEFMAIARPYGGNKYDLLIIRQIPGKRQCWAEIQSNSVTTIDPLLLNFNFAGSCQRSTGSNGYSLRIDGQDLGLHYLLRLVRRNGELVLVGTHRKDPSQPDIVVGRTQGMAEGFLKIDLDQGWRFTRRAYNGRVLSHVYLTGDSTAILAQPADNPSDSSTMVSEFEPPVQEQTFTAETQPSPVSLGNNFNSRPSNSKLPPPPTPLVSNEPPPLPNFSELPPLQPPTTKSVSGVVPPPSPNAMRSPSRSTGTTQSYRVVVAVNSSRDKTRVRSLFPEAFSTSYQGRSMLQVGLFSDKDNAQKAEQSLRGLGLKPIIIH</sequence>
<evidence type="ECO:0000256" key="1">
    <source>
        <dbReference type="SAM" id="MobiDB-lite"/>
    </source>
</evidence>
<feature type="compositionally biased region" description="Low complexity" evidence="1">
    <location>
        <begin position="257"/>
        <end position="275"/>
    </location>
</feature>
<reference evidence="3" key="3">
    <citation type="submission" date="2016-12" db="EMBL/GenBank/DDBJ databases">
        <title>Annotation of the draft genome assembly of Crocosphaera watsonii WH 8501.</title>
        <authorList>
            <consortium name="US DOE Joint Genome Institute (JGI-ORNL)"/>
            <person name="Larimer F."/>
            <person name="Land M."/>
        </authorList>
    </citation>
    <scope>NUCLEOTIDE SEQUENCE</scope>
    <source>
        <strain evidence="3">WH 8501</strain>
    </source>
</reference>
<dbReference type="KEGG" id="cwa:CwatDRAFT_3293"/>
<dbReference type="PROSITE" id="PS51724">
    <property type="entry name" value="SPOR"/>
    <property type="match status" value="1"/>
</dbReference>
<evidence type="ECO:0000313" key="3">
    <source>
        <dbReference type="EMBL" id="EAM50049.1"/>
    </source>
</evidence>
<organism evidence="3 4">
    <name type="scientific">Crocosphaera watsonii WH 8501</name>
    <dbReference type="NCBI Taxonomy" id="165597"/>
    <lineage>
        <taxon>Bacteria</taxon>
        <taxon>Bacillati</taxon>
        <taxon>Cyanobacteriota</taxon>
        <taxon>Cyanophyceae</taxon>
        <taxon>Oscillatoriophycideae</taxon>
        <taxon>Chroococcales</taxon>
        <taxon>Aphanothecaceae</taxon>
        <taxon>Crocosphaera</taxon>
    </lineage>
</organism>
<dbReference type="InterPro" id="IPR007730">
    <property type="entry name" value="SPOR-like_dom"/>
</dbReference>
<name>Q4C1L4_CROWT</name>
<comment type="caution">
    <text evidence="3">The sequence shown here is derived from an EMBL/GenBank/DDBJ whole genome shotgun (WGS) entry which is preliminary data.</text>
</comment>
<feature type="compositionally biased region" description="Pro residues" evidence="1">
    <location>
        <begin position="240"/>
        <end position="256"/>
    </location>
</feature>
<protein>
    <recommendedName>
        <fullName evidence="2">SPOR domain-containing protein</fullName>
    </recommendedName>
</protein>
<dbReference type="Pfam" id="PF12565">
    <property type="entry name" value="DUF3747"/>
    <property type="match status" value="1"/>
</dbReference>
<proteinExistence type="predicted"/>
<gene>
    <name evidence="3" type="ORF">CwatDRAFT_3293</name>
</gene>
<dbReference type="Proteomes" id="UP000003922">
    <property type="component" value="Unassembled WGS sequence"/>
</dbReference>
<feature type="domain" description="SPOR" evidence="2">
    <location>
        <begin position="322"/>
        <end position="359"/>
    </location>
</feature>
<keyword evidence="4" id="KW-1185">Reference proteome</keyword>
<dbReference type="GO" id="GO:0042834">
    <property type="term" value="F:peptidoglycan binding"/>
    <property type="evidence" value="ECO:0007669"/>
    <property type="project" value="InterPro"/>
</dbReference>
<evidence type="ECO:0000259" key="2">
    <source>
        <dbReference type="PROSITE" id="PS51724"/>
    </source>
</evidence>
<dbReference type="InterPro" id="IPR022222">
    <property type="entry name" value="DUF3747"/>
</dbReference>
<accession>Q4C1L4</accession>
<feature type="compositionally biased region" description="Polar residues" evidence="1">
    <location>
        <begin position="212"/>
        <end position="231"/>
    </location>
</feature>
<reference evidence="3" key="1">
    <citation type="submission" date="2004-02" db="EMBL/GenBank/DDBJ databases">
        <authorList>
            <consortium name="DOE Joint Genome Institute"/>
        </authorList>
    </citation>
    <scope>NUCLEOTIDE SEQUENCE [LARGE SCALE GENOMIC DNA]</scope>
    <source>
        <strain evidence="3">WH 8501</strain>
    </source>
</reference>
<feature type="region of interest" description="Disordered" evidence="1">
    <location>
        <begin position="191"/>
        <end position="293"/>
    </location>
</feature>
<dbReference type="AlphaFoldDB" id="Q4C1L4"/>
<dbReference type="EMBL" id="AADV02000041">
    <property type="protein sequence ID" value="EAM50049.1"/>
    <property type="molecule type" value="Genomic_DNA"/>
</dbReference>
<reference evidence="3" key="2">
    <citation type="submission" date="2005-06" db="EMBL/GenBank/DDBJ databases">
        <title>Sequencing of the draft genome and assembly of Crocosphaera watsonii WH 8501.</title>
        <authorList>
            <consortium name="US DOE Joint Genome Institute (JGI-PGF)"/>
            <person name="Copeland A."/>
            <person name="Lucas S."/>
            <person name="Lapidus A."/>
            <person name="Barry K."/>
            <person name="Detter C."/>
            <person name="Glavina T."/>
            <person name="Hammon N."/>
            <person name="Israni S."/>
            <person name="Pitluck S."/>
            <person name="Richardson P."/>
        </authorList>
    </citation>
    <scope>NUCLEOTIDE SEQUENCE [LARGE SCALE GENOMIC DNA]</scope>
    <source>
        <strain evidence="3">WH 8501</strain>
    </source>
</reference>
<feature type="compositionally biased region" description="Polar residues" evidence="1">
    <location>
        <begin position="195"/>
        <end position="204"/>
    </location>
</feature>